<keyword evidence="1 6" id="KW-0285">Flavoprotein</keyword>
<dbReference type="InterPro" id="IPR029039">
    <property type="entry name" value="Flavoprotein-like_sf"/>
</dbReference>
<dbReference type="RefSeq" id="WP_121972508.1">
    <property type="nucleotide sequence ID" value="NZ_OOGT01000003.1"/>
</dbReference>
<dbReference type="GO" id="GO:0016655">
    <property type="term" value="F:oxidoreductase activity, acting on NAD(P)H, quinone or similar compound as acceptor"/>
    <property type="evidence" value="ECO:0007669"/>
    <property type="project" value="InterPro"/>
</dbReference>
<dbReference type="PANTHER" id="PTHR43741">
    <property type="entry name" value="FMN-DEPENDENT NADH-AZOREDUCTASE 1"/>
    <property type="match status" value="1"/>
</dbReference>
<comment type="catalytic activity">
    <reaction evidence="5">
        <text>N,N-dimethyl-1,4-phenylenediamine + anthranilate + 2 NAD(+) = 2-(4-dimethylaminophenyl)diazenylbenzoate + 2 NADH + 2 H(+)</text>
        <dbReference type="Rhea" id="RHEA:55872"/>
        <dbReference type="ChEBI" id="CHEBI:15378"/>
        <dbReference type="ChEBI" id="CHEBI:15783"/>
        <dbReference type="ChEBI" id="CHEBI:16567"/>
        <dbReference type="ChEBI" id="CHEBI:57540"/>
        <dbReference type="ChEBI" id="CHEBI:57945"/>
        <dbReference type="ChEBI" id="CHEBI:71579"/>
        <dbReference type="EC" id="1.7.1.17"/>
    </reaction>
    <physiologicalReaction direction="right-to-left" evidence="5">
        <dbReference type="Rhea" id="RHEA:55874"/>
    </physiologicalReaction>
</comment>
<evidence type="ECO:0000313" key="9">
    <source>
        <dbReference type="Proteomes" id="UP000245974"/>
    </source>
</evidence>
<dbReference type="EC" id="1.7.1.17" evidence="6"/>
<keyword evidence="4 6" id="KW-0520">NAD</keyword>
<dbReference type="AlphaFoldDB" id="A0A2U3MU60"/>
<dbReference type="PANTHER" id="PTHR43741:SF4">
    <property type="entry name" value="FMN-DEPENDENT NADH:QUINONE OXIDOREDUCTASE"/>
    <property type="match status" value="1"/>
</dbReference>
<comment type="function">
    <text evidence="6">Quinone reductase that provides resistance to thiol-specific stress caused by electrophilic quinones.</text>
</comment>
<dbReference type="InterPro" id="IPR003680">
    <property type="entry name" value="Flavodoxin_fold"/>
</dbReference>
<dbReference type="InterPro" id="IPR050104">
    <property type="entry name" value="FMN-dep_NADH:Q_OxRdtase_AzoR1"/>
</dbReference>
<comment type="subunit">
    <text evidence="6">Homodimer.</text>
</comment>
<dbReference type="EC" id="1.6.5.-" evidence="6"/>
<gene>
    <name evidence="8" type="primary">azoR1_1</name>
    <name evidence="6" type="synonym">azoR</name>
    <name evidence="8" type="ORF">KPC_0112</name>
</gene>
<comment type="similarity">
    <text evidence="6">Belongs to the azoreductase type 1 family.</text>
</comment>
<feature type="binding site" evidence="6">
    <location>
        <begin position="85"/>
        <end position="88"/>
    </location>
    <ligand>
        <name>FMN</name>
        <dbReference type="ChEBI" id="CHEBI:58210"/>
    </ligand>
</feature>
<feature type="binding site" evidence="6">
    <location>
        <begin position="130"/>
        <end position="133"/>
    </location>
    <ligand>
        <name>FMN</name>
        <dbReference type="ChEBI" id="CHEBI:58210"/>
    </ligand>
</feature>
<dbReference type="GO" id="GO:0010181">
    <property type="term" value="F:FMN binding"/>
    <property type="evidence" value="ECO:0007669"/>
    <property type="project" value="UniProtKB-UniRule"/>
</dbReference>
<evidence type="ECO:0000256" key="2">
    <source>
        <dbReference type="ARBA" id="ARBA00022643"/>
    </source>
</evidence>
<dbReference type="Proteomes" id="UP000245974">
    <property type="component" value="Unassembled WGS sequence"/>
</dbReference>
<keyword evidence="3 6" id="KW-0560">Oxidoreductase</keyword>
<organism evidence="8 9">
    <name type="scientific">Acinetobacter stercoris</name>
    <dbReference type="NCBI Taxonomy" id="2126983"/>
    <lineage>
        <taxon>Bacteria</taxon>
        <taxon>Pseudomonadati</taxon>
        <taxon>Pseudomonadota</taxon>
        <taxon>Gammaproteobacteria</taxon>
        <taxon>Moraxellales</taxon>
        <taxon>Moraxellaceae</taxon>
        <taxon>Acinetobacter</taxon>
    </lineage>
</organism>
<feature type="binding site" evidence="6">
    <location>
        <position position="9"/>
    </location>
    <ligand>
        <name>FMN</name>
        <dbReference type="ChEBI" id="CHEBI:58210"/>
    </ligand>
</feature>
<feature type="domain" description="Flavodoxin-like fold" evidence="7">
    <location>
        <begin position="1"/>
        <end position="187"/>
    </location>
</feature>
<proteinExistence type="inferred from homology"/>
<dbReference type="GO" id="GO:0009055">
    <property type="term" value="F:electron transfer activity"/>
    <property type="evidence" value="ECO:0007669"/>
    <property type="project" value="UniProtKB-UniRule"/>
</dbReference>
<dbReference type="InterPro" id="IPR023048">
    <property type="entry name" value="NADH:quinone_OxRdtase_FMN_depd"/>
</dbReference>
<sequence length="189" mass="20591">MKLLHIDSSILGENSVSRKLSAAIVEQLKKKHSNLEVDYLDLGTKDIPHLTGAILLGQDVEQSRLGEELVDQYLAADIVVIGAGMYNFSIPSNLKAWVDRIAVAGKTFKYTAEGAVGLATNIQKAYIASSRGGIYGDSSPADFQEAFLKQIFNFTGVTNIEVFHAEGVNISPELKEKALQETLEKISHI</sequence>
<dbReference type="OrthoDB" id="9787136at2"/>
<name>A0A2U3MU60_9GAMM</name>
<evidence type="ECO:0000313" key="8">
    <source>
        <dbReference type="EMBL" id="SPL68934.1"/>
    </source>
</evidence>
<comment type="function">
    <text evidence="6">Also exhibits azoreductase activity. Catalyzes the reductive cleavage of the azo bond in aromatic azo compounds to the corresponding amines.</text>
</comment>
<evidence type="ECO:0000256" key="6">
    <source>
        <dbReference type="HAMAP-Rule" id="MF_01216"/>
    </source>
</evidence>
<evidence type="ECO:0000256" key="3">
    <source>
        <dbReference type="ARBA" id="ARBA00023002"/>
    </source>
</evidence>
<comment type="catalytic activity">
    <reaction evidence="6">
        <text>2 a quinone + NADH + H(+) = 2 a 1,4-benzosemiquinone + NAD(+)</text>
        <dbReference type="Rhea" id="RHEA:65952"/>
        <dbReference type="ChEBI" id="CHEBI:15378"/>
        <dbReference type="ChEBI" id="CHEBI:57540"/>
        <dbReference type="ChEBI" id="CHEBI:57945"/>
        <dbReference type="ChEBI" id="CHEBI:132124"/>
        <dbReference type="ChEBI" id="CHEBI:134225"/>
    </reaction>
</comment>
<keyword evidence="9" id="KW-1185">Reference proteome</keyword>
<dbReference type="SUPFAM" id="SSF52218">
    <property type="entry name" value="Flavoproteins"/>
    <property type="match status" value="1"/>
</dbReference>
<reference evidence="9" key="1">
    <citation type="submission" date="2018-03" db="EMBL/GenBank/DDBJ databases">
        <authorList>
            <person name="Blom J."/>
        </authorList>
    </citation>
    <scope>NUCLEOTIDE SEQUENCE [LARGE SCALE GENOMIC DNA]</scope>
    <source>
        <strain evidence="9">KPC-SM-21</strain>
    </source>
</reference>
<accession>A0A2U3MU60</accession>
<dbReference type="InParanoid" id="A0A2U3MU60"/>
<protein>
    <recommendedName>
        <fullName evidence="6">FMN dependent NADH:quinone oxidoreductase</fullName>
        <ecNumber evidence="6">1.6.5.-</ecNumber>
    </recommendedName>
    <alternativeName>
        <fullName evidence="6">Azo-dye reductase</fullName>
    </alternativeName>
    <alternativeName>
        <fullName evidence="6">FMN-dependent NADH-azo compound oxidoreductase</fullName>
    </alternativeName>
    <alternativeName>
        <fullName evidence="6">FMN-dependent NADH-azoreductase</fullName>
        <ecNumber evidence="6">1.7.1.17</ecNumber>
    </alternativeName>
</protein>
<evidence type="ECO:0000256" key="4">
    <source>
        <dbReference type="ARBA" id="ARBA00023027"/>
    </source>
</evidence>
<comment type="cofactor">
    <cofactor evidence="6">
        <name>FMN</name>
        <dbReference type="ChEBI" id="CHEBI:58210"/>
    </cofactor>
    <text evidence="6">Binds 1 FMN per subunit.</text>
</comment>
<evidence type="ECO:0000256" key="5">
    <source>
        <dbReference type="ARBA" id="ARBA00048542"/>
    </source>
</evidence>
<evidence type="ECO:0000259" key="7">
    <source>
        <dbReference type="Pfam" id="PF02525"/>
    </source>
</evidence>
<dbReference type="Gene3D" id="3.40.50.360">
    <property type="match status" value="1"/>
</dbReference>
<dbReference type="EMBL" id="OOGT01000003">
    <property type="protein sequence ID" value="SPL68934.1"/>
    <property type="molecule type" value="Genomic_DNA"/>
</dbReference>
<keyword evidence="2 6" id="KW-0288">FMN</keyword>
<dbReference type="HAMAP" id="MF_01216">
    <property type="entry name" value="Azoreductase_type1"/>
    <property type="match status" value="1"/>
</dbReference>
<evidence type="ECO:0000256" key="1">
    <source>
        <dbReference type="ARBA" id="ARBA00022630"/>
    </source>
</evidence>
<dbReference type="Pfam" id="PF02525">
    <property type="entry name" value="Flavodoxin_2"/>
    <property type="match status" value="1"/>
</dbReference>
<dbReference type="GO" id="GO:0016652">
    <property type="term" value="F:oxidoreductase activity, acting on NAD(P)H as acceptor"/>
    <property type="evidence" value="ECO:0007669"/>
    <property type="project" value="UniProtKB-UniRule"/>
</dbReference>
<feature type="binding site" evidence="6">
    <location>
        <begin position="15"/>
        <end position="17"/>
    </location>
    <ligand>
        <name>FMN</name>
        <dbReference type="ChEBI" id="CHEBI:58210"/>
    </ligand>
</feature>